<evidence type="ECO:0000313" key="2">
    <source>
        <dbReference type="Proteomes" id="UP000827872"/>
    </source>
</evidence>
<proteinExistence type="predicted"/>
<organism evidence="1 2">
    <name type="scientific">Sphaerodactylus townsendi</name>
    <dbReference type="NCBI Taxonomy" id="933632"/>
    <lineage>
        <taxon>Eukaryota</taxon>
        <taxon>Metazoa</taxon>
        <taxon>Chordata</taxon>
        <taxon>Craniata</taxon>
        <taxon>Vertebrata</taxon>
        <taxon>Euteleostomi</taxon>
        <taxon>Lepidosauria</taxon>
        <taxon>Squamata</taxon>
        <taxon>Bifurcata</taxon>
        <taxon>Gekkota</taxon>
        <taxon>Sphaerodactylidae</taxon>
        <taxon>Sphaerodactylus</taxon>
    </lineage>
</organism>
<comment type="caution">
    <text evidence="1">The sequence shown here is derived from an EMBL/GenBank/DDBJ whole genome shotgun (WGS) entry which is preliminary data.</text>
</comment>
<name>A0ACB8ELU9_9SAUR</name>
<keyword evidence="2" id="KW-1185">Reference proteome</keyword>
<protein>
    <submittedName>
        <fullName evidence="1">Uncharacterized protein</fullName>
    </submittedName>
</protein>
<sequence length="212" mass="23558">MSCRAYNSISSVLTYSFAEPFSVPNITVYPQNVVEGDNIVIQCTTILSHWHEIEMILQKDKNILNNSKGGESVSYSAVATMENSGNYTCKVELGRVSKTVTVNVVVAELFSKPELHVSKEDLDEGNMLQMSCLANSSFPLNVSLMKDNTFLAHSTSYAFMANVANSGVYDCRVEIKGIVKKSDPVQIRVYCELIYRSLKASYLINKELIDAE</sequence>
<dbReference type="EMBL" id="CM037616">
    <property type="protein sequence ID" value="KAH7993528.1"/>
    <property type="molecule type" value="Genomic_DNA"/>
</dbReference>
<accession>A0ACB8ELU9</accession>
<gene>
    <name evidence="1" type="ORF">K3G42_031279</name>
</gene>
<evidence type="ECO:0000313" key="1">
    <source>
        <dbReference type="EMBL" id="KAH7993528.1"/>
    </source>
</evidence>
<reference evidence="1" key="1">
    <citation type="submission" date="2021-08" db="EMBL/GenBank/DDBJ databases">
        <title>The first chromosome-level gecko genome reveals the dynamic sex chromosomes of Neotropical dwarf geckos (Sphaerodactylidae: Sphaerodactylus).</title>
        <authorList>
            <person name="Pinto B.J."/>
            <person name="Keating S.E."/>
            <person name="Gamble T."/>
        </authorList>
    </citation>
    <scope>NUCLEOTIDE SEQUENCE</scope>
    <source>
        <strain evidence="1">TG3544</strain>
    </source>
</reference>
<dbReference type="Proteomes" id="UP000827872">
    <property type="component" value="Linkage Group LG03"/>
</dbReference>